<name>A0ACC6TRV9_9CREN</name>
<gene>
    <name evidence="1" type="ORF">TQ35_0010235</name>
</gene>
<sequence length="60" mass="6772">MARRYCPVCKKVVEEKLIKEGKRVTKVCPECGHVFISYEIGKGIIESGGGNKFEERTVLK</sequence>
<organism evidence="1 2">
    <name type="scientific">Candidatus Aramenus sulfurataquae</name>
    <dbReference type="NCBI Taxonomy" id="1326980"/>
    <lineage>
        <taxon>Archaea</taxon>
        <taxon>Thermoproteota</taxon>
        <taxon>Thermoprotei</taxon>
        <taxon>Sulfolobales</taxon>
        <taxon>Sulfolobaceae</taxon>
        <taxon>Candidatus Aramenus</taxon>
    </lineage>
</organism>
<dbReference type="Proteomes" id="UP000053480">
    <property type="component" value="Unassembled WGS sequence"/>
</dbReference>
<protein>
    <submittedName>
        <fullName evidence="1">Uncharacterized protein</fullName>
    </submittedName>
</protein>
<evidence type="ECO:0000313" key="1">
    <source>
        <dbReference type="EMBL" id="MEW9492557.1"/>
    </source>
</evidence>
<comment type="caution">
    <text evidence="1">The sequence shown here is derived from an EMBL/GenBank/DDBJ whole genome shotgun (WGS) entry which is preliminary data.</text>
</comment>
<evidence type="ECO:0000313" key="2">
    <source>
        <dbReference type="Proteomes" id="UP000053480"/>
    </source>
</evidence>
<proteinExistence type="predicted"/>
<accession>A0ACC6TRV9</accession>
<reference evidence="1" key="1">
    <citation type="submission" date="2024-07" db="EMBL/GenBank/DDBJ databases">
        <title>Metagenome and Metagenome-Assembled Genomes of Archaea from a hot spring from the geothermal field of Los Azufres, Mexico.</title>
        <authorList>
            <person name="Marin-Paredes R."/>
            <person name="Martinez-Romero E."/>
            <person name="Servin-Garciduenas L.E."/>
        </authorList>
    </citation>
    <scope>NUCLEOTIDE SEQUENCE</scope>
    <source>
        <strain evidence="1">AZ1-454</strain>
    </source>
</reference>
<dbReference type="EMBL" id="JZWS03000052">
    <property type="protein sequence ID" value="MEW9492557.1"/>
    <property type="molecule type" value="Genomic_DNA"/>
</dbReference>